<proteinExistence type="predicted"/>
<accession>A0A5S3Z1Q5</accession>
<comment type="caution">
    <text evidence="2">The sequence shown here is derived from an EMBL/GenBank/DDBJ whole genome shotgun (WGS) entry which is preliminary data.</text>
</comment>
<dbReference type="Pfam" id="PF13676">
    <property type="entry name" value="TIR_2"/>
    <property type="match status" value="1"/>
</dbReference>
<reference evidence="3" key="2">
    <citation type="submission" date="2019-06" db="EMBL/GenBank/DDBJ databases">
        <title>Co-occurence of chitin degradation, pigmentation and bioactivity in marine Pseudoalteromonas.</title>
        <authorList>
            <person name="Sonnenschein E.C."/>
            <person name="Bech P.K."/>
        </authorList>
    </citation>
    <scope>NUCLEOTIDE SEQUENCE [LARGE SCALE GENOMIC DNA]</scope>
    <source>
        <strain evidence="3">S2897</strain>
    </source>
</reference>
<sequence>MAYFTKQEARRAAQASVNRSSRAFNAKGRLTESLESTSSNTRFDVFLSHSIDDAELVLGVKELLEEEGLTVYVDWDTDKHLSRDKVNKETAELLRVRLRQSKSLIYIATDNSSNSKWMPWELGFFDGYRPDGVAVLPLLDSESETFVGQEYLSLYPTVSKGQYTDGKKDIFVKKYGAWKHLKGFGQGSMDWRGY</sequence>
<organism evidence="2 3">
    <name type="scientific">Pseudoalteromonas ruthenica</name>
    <dbReference type="NCBI Taxonomy" id="151081"/>
    <lineage>
        <taxon>Bacteria</taxon>
        <taxon>Pseudomonadati</taxon>
        <taxon>Pseudomonadota</taxon>
        <taxon>Gammaproteobacteria</taxon>
        <taxon>Alteromonadales</taxon>
        <taxon>Pseudoalteromonadaceae</taxon>
        <taxon>Pseudoalteromonas</taxon>
    </lineage>
</organism>
<keyword evidence="2" id="KW-0675">Receptor</keyword>
<dbReference type="Proteomes" id="UP000305874">
    <property type="component" value="Unassembled WGS sequence"/>
</dbReference>
<dbReference type="Gene3D" id="3.40.50.10140">
    <property type="entry name" value="Toll/interleukin-1 receptor homology (TIR) domain"/>
    <property type="match status" value="1"/>
</dbReference>
<feature type="domain" description="TIR" evidence="1">
    <location>
        <begin position="45"/>
        <end position="140"/>
    </location>
</feature>
<dbReference type="InterPro" id="IPR000157">
    <property type="entry name" value="TIR_dom"/>
</dbReference>
<evidence type="ECO:0000259" key="1">
    <source>
        <dbReference type="Pfam" id="PF13676"/>
    </source>
</evidence>
<name>A0A5S3Z1Q5_9GAMM</name>
<reference evidence="2 3" key="1">
    <citation type="submission" date="2017-12" db="EMBL/GenBank/DDBJ databases">
        <authorList>
            <person name="Paulsen S."/>
            <person name="Gram L.K."/>
        </authorList>
    </citation>
    <scope>NUCLEOTIDE SEQUENCE [LARGE SCALE GENOMIC DNA]</scope>
    <source>
        <strain evidence="2 3">S2897</strain>
    </source>
</reference>
<dbReference type="AlphaFoldDB" id="A0A5S3Z1Q5"/>
<evidence type="ECO:0000313" key="2">
    <source>
        <dbReference type="EMBL" id="TMP85496.1"/>
    </source>
</evidence>
<dbReference type="GO" id="GO:0007165">
    <property type="term" value="P:signal transduction"/>
    <property type="evidence" value="ECO:0007669"/>
    <property type="project" value="InterPro"/>
</dbReference>
<evidence type="ECO:0000313" key="3">
    <source>
        <dbReference type="Proteomes" id="UP000305874"/>
    </source>
</evidence>
<dbReference type="InterPro" id="IPR035897">
    <property type="entry name" value="Toll_tir_struct_dom_sf"/>
</dbReference>
<dbReference type="SUPFAM" id="SSF52200">
    <property type="entry name" value="Toll/Interleukin receptor TIR domain"/>
    <property type="match status" value="1"/>
</dbReference>
<dbReference type="EMBL" id="PNCG01000026">
    <property type="protein sequence ID" value="TMP85496.1"/>
    <property type="molecule type" value="Genomic_DNA"/>
</dbReference>
<protein>
    <submittedName>
        <fullName evidence="2">Toll-Interleukin receptor</fullName>
    </submittedName>
</protein>
<gene>
    <name evidence="2" type="ORF">CWC05_18315</name>
</gene>
<dbReference type="RefSeq" id="WP_138549083.1">
    <property type="nucleotide sequence ID" value="NZ_PNCG01000026.1"/>
</dbReference>